<feature type="signal peptide" evidence="9">
    <location>
        <begin position="1"/>
        <end position="18"/>
    </location>
</feature>
<dbReference type="GO" id="GO:0030288">
    <property type="term" value="C:outer membrane-bounded periplasmic space"/>
    <property type="evidence" value="ECO:0007669"/>
    <property type="project" value="InterPro"/>
</dbReference>
<dbReference type="EMBL" id="LUUK01000021">
    <property type="protein sequence ID" value="OAI27348.1"/>
    <property type="molecule type" value="Genomic_DNA"/>
</dbReference>
<dbReference type="InterPro" id="IPR005073">
    <property type="entry name" value="Peptidase_M74"/>
</dbReference>
<evidence type="ECO:0000313" key="10">
    <source>
        <dbReference type="EMBL" id="OAI27348.1"/>
    </source>
</evidence>
<evidence type="ECO:0000256" key="3">
    <source>
        <dbReference type="ARBA" id="ARBA00022729"/>
    </source>
</evidence>
<reference evidence="11" key="1">
    <citation type="submission" date="2016-03" db="EMBL/GenBank/DDBJ databases">
        <authorList>
            <person name="Heylen K."/>
            <person name="De Vos P."/>
            <person name="Vekeman B."/>
        </authorList>
    </citation>
    <scope>NUCLEOTIDE SEQUENCE [LARGE SCALE GENOMIC DNA]</scope>
    <source>
        <strain evidence="11">R-45383</strain>
    </source>
</reference>
<keyword evidence="7" id="KW-0482">Metalloprotease</keyword>
<evidence type="ECO:0000256" key="5">
    <source>
        <dbReference type="ARBA" id="ARBA00022801"/>
    </source>
</evidence>
<evidence type="ECO:0000256" key="8">
    <source>
        <dbReference type="PIRSR" id="PIRSR018455-2"/>
    </source>
</evidence>
<keyword evidence="4" id="KW-0574">Periplasm</keyword>
<evidence type="ECO:0000256" key="4">
    <source>
        <dbReference type="ARBA" id="ARBA00022764"/>
    </source>
</evidence>
<dbReference type="GO" id="GO:0006508">
    <property type="term" value="P:proteolysis"/>
    <property type="evidence" value="ECO:0007669"/>
    <property type="project" value="UniProtKB-KW"/>
</dbReference>
<feature type="disulfide bond" evidence="8">
    <location>
        <begin position="200"/>
        <end position="249"/>
    </location>
</feature>
<keyword evidence="1" id="KW-0645">Protease</keyword>
<sequence>MFSIRAFLTLLSAVSVFAAPAVAGSSAADWSAVKAPSSHPAGSFSIGSYTNGCIAGAASLPLQGPGYQVMRLSRQRYYGHAELIGFIQALGQTARDRQLGTLLIGDLGQARGGPTLSGHRSHQSGLDVDIWFLLSAQADRRLLSAEERETWSAPSVVDMRAYRIDRRAWSPKHVQVLEAAAQRPEVDRIFVHPAVKQNLCDAKLPGAGGWLRKIRPWWKHDDHFHVRLKCPADNPACQGQEPLPAGDGCDASLAWWFTEEAKTPAPGPVSVPPPLPALCEQLLRE</sequence>
<evidence type="ECO:0000256" key="7">
    <source>
        <dbReference type="ARBA" id="ARBA00023049"/>
    </source>
</evidence>
<dbReference type="SUPFAM" id="SSF55166">
    <property type="entry name" value="Hedgehog/DD-peptidase"/>
    <property type="match status" value="1"/>
</dbReference>
<dbReference type="InterPro" id="IPR009045">
    <property type="entry name" value="Zn_M74/Hedgehog-like"/>
</dbReference>
<keyword evidence="8" id="KW-1015">Disulfide bond</keyword>
<comment type="caution">
    <text evidence="10">The sequence shown here is derived from an EMBL/GenBank/DDBJ whole genome shotgun (WGS) entry which is preliminary data.</text>
</comment>
<dbReference type="GO" id="GO:0008237">
    <property type="term" value="F:metallopeptidase activity"/>
    <property type="evidence" value="ECO:0007669"/>
    <property type="project" value="UniProtKB-KW"/>
</dbReference>
<evidence type="ECO:0000256" key="2">
    <source>
        <dbReference type="ARBA" id="ARBA00022723"/>
    </source>
</evidence>
<feature type="chain" id="PRO_5008070099" evidence="9">
    <location>
        <begin position="19"/>
        <end position="285"/>
    </location>
</feature>
<keyword evidence="5" id="KW-0378">Hydrolase</keyword>
<dbReference type="GO" id="GO:0004252">
    <property type="term" value="F:serine-type endopeptidase activity"/>
    <property type="evidence" value="ECO:0007669"/>
    <property type="project" value="InterPro"/>
</dbReference>
<dbReference type="STRING" id="702114.A1355_18290"/>
<keyword evidence="3 9" id="KW-0732">Signal</keyword>
<evidence type="ECO:0000256" key="9">
    <source>
        <dbReference type="SAM" id="SignalP"/>
    </source>
</evidence>
<name>A0A177PAI9_9GAMM</name>
<feature type="disulfide bond" evidence="8">
    <location>
        <begin position="53"/>
        <end position="279"/>
    </location>
</feature>
<dbReference type="OrthoDB" id="1467367at2"/>
<feature type="disulfide bond" evidence="8">
    <location>
        <begin position="230"/>
        <end position="237"/>
    </location>
</feature>
<proteinExistence type="predicted"/>
<dbReference type="AlphaFoldDB" id="A0A177PAI9"/>
<keyword evidence="6" id="KW-0862">Zinc</keyword>
<dbReference type="GO" id="GO:0046872">
    <property type="term" value="F:metal ion binding"/>
    <property type="evidence" value="ECO:0007669"/>
    <property type="project" value="UniProtKB-KW"/>
</dbReference>
<dbReference type="RefSeq" id="WP_082885304.1">
    <property type="nucleotide sequence ID" value="NZ_LUUK01000021.1"/>
</dbReference>
<evidence type="ECO:0000256" key="6">
    <source>
        <dbReference type="ARBA" id="ARBA00022833"/>
    </source>
</evidence>
<dbReference type="Gene3D" id="3.30.1380.10">
    <property type="match status" value="1"/>
</dbReference>
<dbReference type="Proteomes" id="UP000077628">
    <property type="component" value="Unassembled WGS sequence"/>
</dbReference>
<dbReference type="Pfam" id="PF03411">
    <property type="entry name" value="Peptidase_M74"/>
    <property type="match status" value="1"/>
</dbReference>
<gene>
    <name evidence="10" type="ORF">A1355_18290</name>
</gene>
<dbReference type="NCBIfam" id="NF006947">
    <property type="entry name" value="PRK09429.1"/>
    <property type="match status" value="1"/>
</dbReference>
<dbReference type="PIRSF" id="PIRSF018455">
    <property type="entry name" value="MepA"/>
    <property type="match status" value="1"/>
</dbReference>
<accession>A0A177PAI9</accession>
<evidence type="ECO:0000313" key="11">
    <source>
        <dbReference type="Proteomes" id="UP000077628"/>
    </source>
</evidence>
<keyword evidence="2" id="KW-0479">Metal-binding</keyword>
<evidence type="ECO:0000256" key="1">
    <source>
        <dbReference type="ARBA" id="ARBA00022670"/>
    </source>
</evidence>
<protein>
    <submittedName>
        <fullName evidence="10">Penicillin-insensitive murein endopeptidase</fullName>
    </submittedName>
</protein>
<organism evidence="10 11">
    <name type="scientific">Methylomonas koyamae</name>
    <dbReference type="NCBI Taxonomy" id="702114"/>
    <lineage>
        <taxon>Bacteria</taxon>
        <taxon>Pseudomonadati</taxon>
        <taxon>Pseudomonadota</taxon>
        <taxon>Gammaproteobacteria</taxon>
        <taxon>Methylococcales</taxon>
        <taxon>Methylococcaceae</taxon>
        <taxon>Methylomonas</taxon>
    </lineage>
</organism>
<keyword evidence="11" id="KW-1185">Reference proteome</keyword>